<evidence type="ECO:0000256" key="3">
    <source>
        <dbReference type="ARBA" id="ARBA00022475"/>
    </source>
</evidence>
<dbReference type="SUPFAM" id="SSF161098">
    <property type="entry name" value="MetI-like"/>
    <property type="match status" value="1"/>
</dbReference>
<evidence type="ECO:0000256" key="4">
    <source>
        <dbReference type="ARBA" id="ARBA00022692"/>
    </source>
</evidence>
<organism evidence="9 10">
    <name type="scientific">Deinococcus marmoris</name>
    <dbReference type="NCBI Taxonomy" id="249408"/>
    <lineage>
        <taxon>Bacteria</taxon>
        <taxon>Thermotogati</taxon>
        <taxon>Deinococcota</taxon>
        <taxon>Deinococci</taxon>
        <taxon>Deinococcales</taxon>
        <taxon>Deinococcaceae</taxon>
        <taxon>Deinococcus</taxon>
    </lineage>
</organism>
<evidence type="ECO:0000256" key="7">
    <source>
        <dbReference type="RuleBase" id="RU363032"/>
    </source>
</evidence>
<keyword evidence="6 7" id="KW-0472">Membrane</keyword>
<keyword evidence="2 7" id="KW-0813">Transport</keyword>
<sequence>MLPFIAKRGIQGVILLIMVSFISFAVMNLAPGNAMQTFINPRMSPQEITRAENALGINKPIPVQYLGWASNLLQGNFGYSVRNGESVTALLKQRAGPTLLLTATSFVLIVFIALVIGVYSAARPYSLVDYLSTTLVFAGISIPSFFFGLTLIYLFSVQLGWFPTSGFESYSAGHQGLALFLDRAWHMALPVCVLTLTGIAGILRHVRSSVSEALRQDYIRTARSKGVGERAILVKHALRNGLIPVVTLLGLSLPAFFAGSVITETIFAWPGMGRLLVDSVFARDYPVSMAINTITAVLVIVGSLVADMLYGLIDPRVRFDG</sequence>
<protein>
    <submittedName>
        <fullName evidence="9">Oligopeptide transport system permease protein OppB</fullName>
    </submittedName>
</protein>
<proteinExistence type="inferred from homology"/>
<feature type="transmembrane region" description="Helical" evidence="7">
    <location>
        <begin position="184"/>
        <end position="203"/>
    </location>
</feature>
<comment type="caution">
    <text evidence="9">The sequence shown here is derived from an EMBL/GenBank/DDBJ whole genome shotgun (WGS) entry which is preliminary data.</text>
</comment>
<dbReference type="Pfam" id="PF00528">
    <property type="entry name" value="BPD_transp_1"/>
    <property type="match status" value="1"/>
</dbReference>
<feature type="domain" description="ABC transmembrane type-1" evidence="8">
    <location>
        <begin position="95"/>
        <end position="306"/>
    </location>
</feature>
<evidence type="ECO:0000259" key="8">
    <source>
        <dbReference type="PROSITE" id="PS50928"/>
    </source>
</evidence>
<evidence type="ECO:0000256" key="5">
    <source>
        <dbReference type="ARBA" id="ARBA00022989"/>
    </source>
</evidence>
<feature type="transmembrane region" description="Helical" evidence="7">
    <location>
        <begin position="134"/>
        <end position="155"/>
    </location>
</feature>
<keyword evidence="5 7" id="KW-1133">Transmembrane helix</keyword>
<keyword evidence="3" id="KW-1003">Cell membrane</keyword>
<dbReference type="RefSeq" id="WP_075834555.1">
    <property type="nucleotide sequence ID" value="NZ_MSTI01000118.1"/>
</dbReference>
<dbReference type="AlphaFoldDB" id="A0A1U7NVH2"/>
<dbReference type="Gene3D" id="1.10.3720.10">
    <property type="entry name" value="MetI-like"/>
    <property type="match status" value="1"/>
</dbReference>
<evidence type="ECO:0000313" key="9">
    <source>
        <dbReference type="EMBL" id="OLV16928.1"/>
    </source>
</evidence>
<comment type="similarity">
    <text evidence="7">Belongs to the binding-protein-dependent transport system permease family.</text>
</comment>
<dbReference type="Pfam" id="PF19300">
    <property type="entry name" value="BPD_transp_1_N"/>
    <property type="match status" value="1"/>
</dbReference>
<dbReference type="PANTHER" id="PTHR43163:SF6">
    <property type="entry name" value="DIPEPTIDE TRANSPORT SYSTEM PERMEASE PROTEIN DPPB-RELATED"/>
    <property type="match status" value="1"/>
</dbReference>
<evidence type="ECO:0000256" key="6">
    <source>
        <dbReference type="ARBA" id="ARBA00023136"/>
    </source>
</evidence>
<comment type="subcellular location">
    <subcellularLocation>
        <location evidence="1 7">Cell membrane</location>
        <topology evidence="1 7">Multi-pass membrane protein</topology>
    </subcellularLocation>
</comment>
<feature type="transmembrane region" description="Helical" evidence="7">
    <location>
        <begin position="289"/>
        <end position="313"/>
    </location>
</feature>
<accession>A0A1U7NVH2</accession>
<dbReference type="EMBL" id="MSTI01000118">
    <property type="protein sequence ID" value="OLV16928.1"/>
    <property type="molecule type" value="Genomic_DNA"/>
</dbReference>
<dbReference type="InterPro" id="IPR000515">
    <property type="entry name" value="MetI-like"/>
</dbReference>
<dbReference type="InterPro" id="IPR035906">
    <property type="entry name" value="MetI-like_sf"/>
</dbReference>
<dbReference type="OrthoDB" id="24153at2"/>
<dbReference type="Proteomes" id="UP000186607">
    <property type="component" value="Unassembled WGS sequence"/>
</dbReference>
<dbReference type="PANTHER" id="PTHR43163">
    <property type="entry name" value="DIPEPTIDE TRANSPORT SYSTEM PERMEASE PROTEIN DPPB-RELATED"/>
    <property type="match status" value="1"/>
</dbReference>
<gene>
    <name evidence="9" type="ORF">BOO71_0010318</name>
</gene>
<dbReference type="CDD" id="cd06261">
    <property type="entry name" value="TM_PBP2"/>
    <property type="match status" value="1"/>
</dbReference>
<feature type="transmembrane region" description="Helical" evidence="7">
    <location>
        <begin position="99"/>
        <end position="122"/>
    </location>
</feature>
<keyword evidence="4 7" id="KW-0812">Transmembrane</keyword>
<reference evidence="9 10" key="1">
    <citation type="submission" date="2017-01" db="EMBL/GenBank/DDBJ databases">
        <title>Genome Analysis of Deinococcus marmoris KOPRI26562.</title>
        <authorList>
            <person name="Kim J.H."/>
            <person name="Oh H.-M."/>
        </authorList>
    </citation>
    <scope>NUCLEOTIDE SEQUENCE [LARGE SCALE GENOMIC DNA]</scope>
    <source>
        <strain evidence="9 10">KOPRI26562</strain>
    </source>
</reference>
<evidence type="ECO:0000256" key="1">
    <source>
        <dbReference type="ARBA" id="ARBA00004651"/>
    </source>
</evidence>
<feature type="transmembrane region" description="Helical" evidence="7">
    <location>
        <begin position="242"/>
        <end position="269"/>
    </location>
</feature>
<dbReference type="GO" id="GO:0055085">
    <property type="term" value="P:transmembrane transport"/>
    <property type="evidence" value="ECO:0007669"/>
    <property type="project" value="InterPro"/>
</dbReference>
<name>A0A1U7NVH2_9DEIO</name>
<dbReference type="PROSITE" id="PS50928">
    <property type="entry name" value="ABC_TM1"/>
    <property type="match status" value="1"/>
</dbReference>
<evidence type="ECO:0000313" key="10">
    <source>
        <dbReference type="Proteomes" id="UP000186607"/>
    </source>
</evidence>
<keyword evidence="10" id="KW-1185">Reference proteome</keyword>
<feature type="transmembrane region" description="Helical" evidence="7">
    <location>
        <begin position="12"/>
        <end position="30"/>
    </location>
</feature>
<dbReference type="GO" id="GO:0005886">
    <property type="term" value="C:plasma membrane"/>
    <property type="evidence" value="ECO:0007669"/>
    <property type="project" value="UniProtKB-SubCell"/>
</dbReference>
<evidence type="ECO:0000256" key="2">
    <source>
        <dbReference type="ARBA" id="ARBA00022448"/>
    </source>
</evidence>
<dbReference type="InterPro" id="IPR045621">
    <property type="entry name" value="BPD_transp_1_N"/>
</dbReference>
<dbReference type="STRING" id="249408.BOO71_0010318"/>